<dbReference type="PANTHER" id="PTHR11101">
    <property type="entry name" value="PHOSPHATE TRANSPORTER"/>
    <property type="match status" value="1"/>
</dbReference>
<keyword evidence="2" id="KW-0813">Transport</keyword>
<feature type="transmembrane region" description="Helical" evidence="6">
    <location>
        <begin position="102"/>
        <end position="119"/>
    </location>
</feature>
<dbReference type="Pfam" id="PF01384">
    <property type="entry name" value="PHO4"/>
    <property type="match status" value="1"/>
</dbReference>
<feature type="transmembrane region" description="Helical" evidence="6">
    <location>
        <begin position="312"/>
        <end position="333"/>
    </location>
</feature>
<name>A0ABU0F2W9_9PSEU</name>
<protein>
    <submittedName>
        <fullName evidence="7">PiT family inorganic phosphate transporter</fullName>
    </submittedName>
</protein>
<keyword evidence="8" id="KW-1185">Reference proteome</keyword>
<comment type="caution">
    <text evidence="7">The sequence shown here is derived from an EMBL/GenBank/DDBJ whole genome shotgun (WGS) entry which is preliminary data.</text>
</comment>
<keyword evidence="4 6" id="KW-1133">Transmembrane helix</keyword>
<evidence type="ECO:0000313" key="8">
    <source>
        <dbReference type="Proteomes" id="UP001229651"/>
    </source>
</evidence>
<evidence type="ECO:0000313" key="7">
    <source>
        <dbReference type="EMBL" id="MDQ0381430.1"/>
    </source>
</evidence>
<dbReference type="RefSeq" id="WP_306996088.1">
    <property type="nucleotide sequence ID" value="NZ_JAUSUT010000001.1"/>
</dbReference>
<keyword evidence="3 6" id="KW-0812">Transmembrane</keyword>
<dbReference type="PANTHER" id="PTHR11101:SF80">
    <property type="entry name" value="PHOSPHATE TRANSPORTER"/>
    <property type="match status" value="1"/>
</dbReference>
<gene>
    <name evidence="7" type="ORF">FB470_005424</name>
</gene>
<feature type="transmembrane region" description="Helical" evidence="6">
    <location>
        <begin position="131"/>
        <end position="152"/>
    </location>
</feature>
<accession>A0ABU0F2W9</accession>
<dbReference type="InterPro" id="IPR001204">
    <property type="entry name" value="Phos_transporter"/>
</dbReference>
<keyword evidence="5 6" id="KW-0472">Membrane</keyword>
<organism evidence="7 8">
    <name type="scientific">Amycolatopsis thermophila</name>
    <dbReference type="NCBI Taxonomy" id="206084"/>
    <lineage>
        <taxon>Bacteria</taxon>
        <taxon>Bacillati</taxon>
        <taxon>Actinomycetota</taxon>
        <taxon>Actinomycetes</taxon>
        <taxon>Pseudonocardiales</taxon>
        <taxon>Pseudonocardiaceae</taxon>
        <taxon>Amycolatopsis</taxon>
    </lineage>
</organism>
<dbReference type="Proteomes" id="UP001229651">
    <property type="component" value="Unassembled WGS sequence"/>
</dbReference>
<dbReference type="EMBL" id="JAUSUT010000001">
    <property type="protein sequence ID" value="MDQ0381430.1"/>
    <property type="molecule type" value="Genomic_DNA"/>
</dbReference>
<feature type="transmembrane region" description="Helical" evidence="6">
    <location>
        <begin position="208"/>
        <end position="241"/>
    </location>
</feature>
<feature type="transmembrane region" description="Helical" evidence="6">
    <location>
        <begin position="41"/>
        <end position="66"/>
    </location>
</feature>
<sequence length="334" mass="33016">MTVAILVGVLLLAGANGANDVSKGVATLAGSGVTRYRTAVAWGALTTLIGSLAAVGLGTSMLRLFSSGIVAAAPTPEFAFAVLAGVSVWVVAATLLRLPVSTTHAIVGALIGAGLLLGSDQVRWSALLTKVAIPLLASAAAAFAISAGLAVVSRTAGARSRPADAARLYGAVPFVPVAKVPPAILTGLHWLSAGAVSAARGLNDTPKLVAIGAFALAPAGMSLAGVTYLVAAAMCGSAVIVGIPVARRLGEGVVSLRHAEGLRANLVTAVLVGLGGSAGLPMSTTHVSTGAIAGASGTEPARLNTRTLRDFVVAWTVTPFVAALVAAGVYLLLR</sequence>
<evidence type="ECO:0000256" key="4">
    <source>
        <dbReference type="ARBA" id="ARBA00022989"/>
    </source>
</evidence>
<comment type="subcellular location">
    <subcellularLocation>
        <location evidence="1">Membrane</location>
        <topology evidence="1">Multi-pass membrane protein</topology>
    </subcellularLocation>
</comment>
<evidence type="ECO:0000256" key="6">
    <source>
        <dbReference type="SAM" id="Phobius"/>
    </source>
</evidence>
<evidence type="ECO:0000256" key="3">
    <source>
        <dbReference type="ARBA" id="ARBA00022692"/>
    </source>
</evidence>
<reference evidence="7 8" key="1">
    <citation type="submission" date="2023-07" db="EMBL/GenBank/DDBJ databases">
        <title>Sequencing the genomes of 1000 actinobacteria strains.</title>
        <authorList>
            <person name="Klenk H.-P."/>
        </authorList>
    </citation>
    <scope>NUCLEOTIDE SEQUENCE [LARGE SCALE GENOMIC DNA]</scope>
    <source>
        <strain evidence="7 8">DSM 45805</strain>
    </source>
</reference>
<evidence type="ECO:0000256" key="2">
    <source>
        <dbReference type="ARBA" id="ARBA00022448"/>
    </source>
</evidence>
<evidence type="ECO:0000256" key="5">
    <source>
        <dbReference type="ARBA" id="ARBA00023136"/>
    </source>
</evidence>
<evidence type="ECO:0000256" key="1">
    <source>
        <dbReference type="ARBA" id="ARBA00004141"/>
    </source>
</evidence>
<feature type="transmembrane region" description="Helical" evidence="6">
    <location>
        <begin position="78"/>
        <end position="96"/>
    </location>
</feature>
<proteinExistence type="predicted"/>